<keyword evidence="1" id="KW-0732">Signal</keyword>
<dbReference type="PANTHER" id="PTHR43283:SF14">
    <property type="entry name" value="BLL8153 PROTEIN"/>
    <property type="match status" value="1"/>
</dbReference>
<dbReference type="PANTHER" id="PTHR43283">
    <property type="entry name" value="BETA-LACTAMASE-RELATED"/>
    <property type="match status" value="1"/>
</dbReference>
<protein>
    <submittedName>
        <fullName evidence="3">Beta-lactamase family protein</fullName>
    </submittedName>
</protein>
<dbReference type="Gene3D" id="3.40.710.10">
    <property type="entry name" value="DD-peptidase/beta-lactamase superfamily"/>
    <property type="match status" value="1"/>
</dbReference>
<organism evidence="3 4">
    <name type="scientific">Aequorivita xiaoshiensis</name>
    <dbReference type="NCBI Taxonomy" id="2874476"/>
    <lineage>
        <taxon>Bacteria</taxon>
        <taxon>Pseudomonadati</taxon>
        <taxon>Bacteroidota</taxon>
        <taxon>Flavobacteriia</taxon>
        <taxon>Flavobacteriales</taxon>
        <taxon>Flavobacteriaceae</taxon>
        <taxon>Aequorivita</taxon>
    </lineage>
</organism>
<feature type="chain" id="PRO_5040746332" evidence="1">
    <location>
        <begin position="23"/>
        <end position="405"/>
    </location>
</feature>
<dbReference type="Pfam" id="PF00144">
    <property type="entry name" value="Beta-lactamase"/>
    <property type="match status" value="1"/>
</dbReference>
<dbReference type="InterPro" id="IPR012338">
    <property type="entry name" value="Beta-lactam/transpept-like"/>
</dbReference>
<gene>
    <name evidence="3" type="ORF">K8344_11020</name>
</gene>
<dbReference type="InterPro" id="IPR050789">
    <property type="entry name" value="Diverse_Enzym_Activities"/>
</dbReference>
<accession>A0A9X1R3M1</accession>
<sequence>MIHYKNFILSTCLAMASLTVAAQDCTTLTTEQAKAEIANIPGETMGQKLESLLFWSQEEKERRFPIMHELYPSIFVSGASESSSLEKTENITPIWDDKTTLTSYMSDNHVQGVIVIQNNKIKLEVYSNGIDKETLWTSFSVAKSVSSMLVGVALKEGDIESLDDPLKKYISELDGYDYGEVSVRQLLNMTSGIAWNEDYEDHNSDVAQMYLQPCEGTESHILTYMKQLKFSNKPGTTWNYSTGETDLVGILVQKATGKSLAEYLSEKIWKPWGMEHCAYWLADECSNENIGGSGLSASLRDFARLGTLMLSESKLKDNKILAEEWVKDATSILYKTNEQGDGYGYLWWRSNSGSYAAVGIFGQMIYIDPSKDLVIAQTAAWPKASSKELVEGRKEFVNAVIRALE</sequence>
<feature type="domain" description="Beta-lactamase-related" evidence="2">
    <location>
        <begin position="104"/>
        <end position="376"/>
    </location>
</feature>
<comment type="caution">
    <text evidence="3">The sequence shown here is derived from an EMBL/GenBank/DDBJ whole genome shotgun (WGS) entry which is preliminary data.</text>
</comment>
<evidence type="ECO:0000259" key="2">
    <source>
        <dbReference type="Pfam" id="PF00144"/>
    </source>
</evidence>
<evidence type="ECO:0000313" key="4">
    <source>
        <dbReference type="Proteomes" id="UP001139462"/>
    </source>
</evidence>
<evidence type="ECO:0000256" key="1">
    <source>
        <dbReference type="SAM" id="SignalP"/>
    </source>
</evidence>
<dbReference type="RefSeq" id="WP_237608738.1">
    <property type="nucleotide sequence ID" value="NZ_JAIRBB010000010.1"/>
</dbReference>
<dbReference type="Proteomes" id="UP001139462">
    <property type="component" value="Unassembled WGS sequence"/>
</dbReference>
<reference evidence="3" key="1">
    <citation type="submission" date="2021-09" db="EMBL/GenBank/DDBJ databases">
        <title>Genome of Aequorivita sp. strain F64183.</title>
        <authorList>
            <person name="Wang Y."/>
        </authorList>
    </citation>
    <scope>NUCLEOTIDE SEQUENCE</scope>
    <source>
        <strain evidence="3">F64183</strain>
    </source>
</reference>
<name>A0A9X1R3M1_9FLAO</name>
<evidence type="ECO:0000313" key="3">
    <source>
        <dbReference type="EMBL" id="MCG2431651.1"/>
    </source>
</evidence>
<dbReference type="EMBL" id="JAIRBB010000010">
    <property type="protein sequence ID" value="MCG2431651.1"/>
    <property type="molecule type" value="Genomic_DNA"/>
</dbReference>
<dbReference type="SUPFAM" id="SSF56601">
    <property type="entry name" value="beta-lactamase/transpeptidase-like"/>
    <property type="match status" value="1"/>
</dbReference>
<feature type="signal peptide" evidence="1">
    <location>
        <begin position="1"/>
        <end position="22"/>
    </location>
</feature>
<proteinExistence type="predicted"/>
<keyword evidence="4" id="KW-1185">Reference proteome</keyword>
<dbReference type="InterPro" id="IPR001466">
    <property type="entry name" value="Beta-lactam-related"/>
</dbReference>
<dbReference type="AlphaFoldDB" id="A0A9X1R3M1"/>